<evidence type="ECO:0000313" key="6">
    <source>
        <dbReference type="EMBL" id="MBC2288201.1"/>
    </source>
</evidence>
<dbReference type="PANTHER" id="PTHR33164">
    <property type="entry name" value="TRANSCRIPTIONAL REGULATOR, MARR FAMILY"/>
    <property type="match status" value="1"/>
</dbReference>
<dbReference type="InterPro" id="IPR039422">
    <property type="entry name" value="MarR/SlyA-like"/>
</dbReference>
<dbReference type="Pfam" id="PF22381">
    <property type="entry name" value="Staph_reg_Sar_Rot"/>
    <property type="match status" value="1"/>
</dbReference>
<dbReference type="SMART" id="SM00347">
    <property type="entry name" value="HTH_MARR"/>
    <property type="match status" value="1"/>
</dbReference>
<evidence type="ECO:0000259" key="4">
    <source>
        <dbReference type="PROSITE" id="PS50995"/>
    </source>
</evidence>
<dbReference type="EMBL" id="JAARPH010000004">
    <property type="protein sequence ID" value="MBC1376301.1"/>
    <property type="molecule type" value="Genomic_DNA"/>
</dbReference>
<evidence type="ECO:0000256" key="1">
    <source>
        <dbReference type="ARBA" id="ARBA00023015"/>
    </source>
</evidence>
<keyword evidence="1" id="KW-0805">Transcription regulation</keyword>
<dbReference type="Proteomes" id="UP000518829">
    <property type="component" value="Unassembled WGS sequence"/>
</dbReference>
<evidence type="ECO:0000313" key="7">
    <source>
        <dbReference type="Proteomes" id="UP000518829"/>
    </source>
</evidence>
<protein>
    <submittedName>
        <fullName evidence="6">MarR family transcriptional regulator</fullName>
    </submittedName>
</protein>
<evidence type="ECO:0000313" key="8">
    <source>
        <dbReference type="Proteomes" id="UP000558070"/>
    </source>
</evidence>
<accession>A0A7X1DFB3</accession>
<dbReference type="EMBL" id="JAARZO010000004">
    <property type="protein sequence ID" value="MBC2288201.1"/>
    <property type="molecule type" value="Genomic_DNA"/>
</dbReference>
<dbReference type="PRINTS" id="PR00598">
    <property type="entry name" value="HTHMARR"/>
</dbReference>
<keyword evidence="3" id="KW-0804">Transcription</keyword>
<dbReference type="Gene3D" id="1.10.10.10">
    <property type="entry name" value="Winged helix-like DNA-binding domain superfamily/Winged helix DNA-binding domain"/>
    <property type="match status" value="1"/>
</dbReference>
<dbReference type="PANTHER" id="PTHR33164:SF64">
    <property type="entry name" value="TRANSCRIPTIONAL REGULATOR SLYA"/>
    <property type="match status" value="1"/>
</dbReference>
<dbReference type="GO" id="GO:0006950">
    <property type="term" value="P:response to stress"/>
    <property type="evidence" value="ECO:0007669"/>
    <property type="project" value="TreeGrafter"/>
</dbReference>
<dbReference type="InterPro" id="IPR000835">
    <property type="entry name" value="HTH_MarR-typ"/>
</dbReference>
<sequence length="132" mass="15089">MRAYNKWHGEIKRQLNKINLTHPQFVVLTSLGYLSQQEKEVTQVMLSKISGMDVMSISQIIGTLEKKALIVRKEHSKDTRAKTVSITETGQATLEKAIPIVENIDIKYFGSLANNEYDFIRLLNTLNAYNFD</sequence>
<dbReference type="SUPFAM" id="SSF46785">
    <property type="entry name" value="Winged helix' DNA-binding domain"/>
    <property type="match status" value="1"/>
</dbReference>
<keyword evidence="2" id="KW-0238">DNA-binding</keyword>
<feature type="domain" description="HTH marR-type" evidence="4">
    <location>
        <begin position="1"/>
        <end position="131"/>
    </location>
</feature>
<dbReference type="GO" id="GO:0003677">
    <property type="term" value="F:DNA binding"/>
    <property type="evidence" value="ECO:0007669"/>
    <property type="project" value="UniProtKB-KW"/>
</dbReference>
<reference evidence="7 8" key="1">
    <citation type="submission" date="2020-03" db="EMBL/GenBank/DDBJ databases">
        <title>Soil Listeria distribution.</title>
        <authorList>
            <person name="Liao J."/>
            <person name="Wiedmann M."/>
        </authorList>
    </citation>
    <scope>NUCLEOTIDE SEQUENCE [LARGE SCALE GENOMIC DNA]</scope>
    <source>
        <strain evidence="6 8">FSL L7-0072</strain>
        <strain evidence="5 7">FSL L7-1699</strain>
    </source>
</reference>
<name>A0A7X1DFB3_9LIST</name>
<dbReference type="InterPro" id="IPR036388">
    <property type="entry name" value="WH-like_DNA-bd_sf"/>
</dbReference>
<proteinExistence type="predicted"/>
<gene>
    <name evidence="5" type="ORF">HB839_12275</name>
    <name evidence="6" type="ORF">HCB47_11300</name>
</gene>
<dbReference type="Proteomes" id="UP000558070">
    <property type="component" value="Unassembled WGS sequence"/>
</dbReference>
<dbReference type="InterPro" id="IPR055166">
    <property type="entry name" value="Transc_reg_Sar_Rot_HTH"/>
</dbReference>
<dbReference type="PROSITE" id="PS50995">
    <property type="entry name" value="HTH_MARR_2"/>
    <property type="match status" value="1"/>
</dbReference>
<keyword evidence="7" id="KW-1185">Reference proteome</keyword>
<organism evidence="6 8">
    <name type="scientific">Listeria farberi</name>
    <dbReference type="NCBI Taxonomy" id="2713500"/>
    <lineage>
        <taxon>Bacteria</taxon>
        <taxon>Bacillati</taxon>
        <taxon>Bacillota</taxon>
        <taxon>Bacilli</taxon>
        <taxon>Bacillales</taxon>
        <taxon>Listeriaceae</taxon>
        <taxon>Listeria</taxon>
    </lineage>
</organism>
<comment type="caution">
    <text evidence="6">The sequence shown here is derived from an EMBL/GenBank/DDBJ whole genome shotgun (WGS) entry which is preliminary data.</text>
</comment>
<dbReference type="AlphaFoldDB" id="A0A7X1DFB3"/>
<evidence type="ECO:0000256" key="3">
    <source>
        <dbReference type="ARBA" id="ARBA00023163"/>
    </source>
</evidence>
<evidence type="ECO:0000313" key="5">
    <source>
        <dbReference type="EMBL" id="MBC1376301.1"/>
    </source>
</evidence>
<evidence type="ECO:0000256" key="2">
    <source>
        <dbReference type="ARBA" id="ARBA00023125"/>
    </source>
</evidence>
<dbReference type="GO" id="GO:0003700">
    <property type="term" value="F:DNA-binding transcription factor activity"/>
    <property type="evidence" value="ECO:0007669"/>
    <property type="project" value="InterPro"/>
</dbReference>
<dbReference type="InterPro" id="IPR036390">
    <property type="entry name" value="WH_DNA-bd_sf"/>
</dbReference>